<name>A0A3N4L7Z2_9PEZI</name>
<keyword evidence="1" id="KW-0472">Membrane</keyword>
<reference evidence="2 3" key="1">
    <citation type="journal article" date="2018" name="Nat. Ecol. Evol.">
        <title>Pezizomycetes genomes reveal the molecular basis of ectomycorrhizal truffle lifestyle.</title>
        <authorList>
            <person name="Murat C."/>
            <person name="Payen T."/>
            <person name="Noel B."/>
            <person name="Kuo A."/>
            <person name="Morin E."/>
            <person name="Chen J."/>
            <person name="Kohler A."/>
            <person name="Krizsan K."/>
            <person name="Balestrini R."/>
            <person name="Da Silva C."/>
            <person name="Montanini B."/>
            <person name="Hainaut M."/>
            <person name="Levati E."/>
            <person name="Barry K.W."/>
            <person name="Belfiori B."/>
            <person name="Cichocki N."/>
            <person name="Clum A."/>
            <person name="Dockter R.B."/>
            <person name="Fauchery L."/>
            <person name="Guy J."/>
            <person name="Iotti M."/>
            <person name="Le Tacon F."/>
            <person name="Lindquist E.A."/>
            <person name="Lipzen A."/>
            <person name="Malagnac F."/>
            <person name="Mello A."/>
            <person name="Molinier V."/>
            <person name="Miyauchi S."/>
            <person name="Poulain J."/>
            <person name="Riccioni C."/>
            <person name="Rubini A."/>
            <person name="Sitrit Y."/>
            <person name="Splivallo R."/>
            <person name="Traeger S."/>
            <person name="Wang M."/>
            <person name="Zifcakova L."/>
            <person name="Wipf D."/>
            <person name="Zambonelli A."/>
            <person name="Paolocci F."/>
            <person name="Nowrousian M."/>
            <person name="Ottonello S."/>
            <person name="Baldrian P."/>
            <person name="Spatafora J.W."/>
            <person name="Henrissat B."/>
            <person name="Nagy L.G."/>
            <person name="Aury J.M."/>
            <person name="Wincker P."/>
            <person name="Grigoriev I.V."/>
            <person name="Bonfante P."/>
            <person name="Martin F.M."/>
        </authorList>
    </citation>
    <scope>NUCLEOTIDE SEQUENCE [LARGE SCALE GENOMIC DNA]</scope>
    <source>
        <strain evidence="2 3">CCBAS932</strain>
    </source>
</reference>
<keyword evidence="3" id="KW-1185">Reference proteome</keyword>
<evidence type="ECO:0000256" key="1">
    <source>
        <dbReference type="SAM" id="Phobius"/>
    </source>
</evidence>
<gene>
    <name evidence="2" type="ORF">P167DRAFT_4186</name>
</gene>
<dbReference type="Proteomes" id="UP000277580">
    <property type="component" value="Unassembled WGS sequence"/>
</dbReference>
<evidence type="ECO:0000313" key="2">
    <source>
        <dbReference type="EMBL" id="RPB17612.1"/>
    </source>
</evidence>
<accession>A0A3N4L7Z2</accession>
<dbReference type="EMBL" id="ML119105">
    <property type="protein sequence ID" value="RPB17612.1"/>
    <property type="molecule type" value="Genomic_DNA"/>
</dbReference>
<dbReference type="AlphaFoldDB" id="A0A3N4L7Z2"/>
<protein>
    <submittedName>
        <fullName evidence="2">Uncharacterized protein</fullName>
    </submittedName>
</protein>
<feature type="transmembrane region" description="Helical" evidence="1">
    <location>
        <begin position="30"/>
        <end position="50"/>
    </location>
</feature>
<proteinExistence type="predicted"/>
<keyword evidence="1" id="KW-1133">Transmembrane helix</keyword>
<keyword evidence="1" id="KW-0812">Transmembrane</keyword>
<organism evidence="2 3">
    <name type="scientific">Morchella conica CCBAS932</name>
    <dbReference type="NCBI Taxonomy" id="1392247"/>
    <lineage>
        <taxon>Eukaryota</taxon>
        <taxon>Fungi</taxon>
        <taxon>Dikarya</taxon>
        <taxon>Ascomycota</taxon>
        <taxon>Pezizomycotina</taxon>
        <taxon>Pezizomycetes</taxon>
        <taxon>Pezizales</taxon>
        <taxon>Morchellaceae</taxon>
        <taxon>Morchella</taxon>
    </lineage>
</organism>
<sequence>MSLGHMACLQACWWFVYCIAPEAMTTFNESSFFCTFGAGDLVGVLVFYVFTRSLIYRG</sequence>
<evidence type="ECO:0000313" key="3">
    <source>
        <dbReference type="Proteomes" id="UP000277580"/>
    </source>
</evidence>
<dbReference type="InParanoid" id="A0A3N4L7Z2"/>